<dbReference type="RefSeq" id="WP_344641520.1">
    <property type="nucleotide sequence ID" value="NZ_BAAATR010000101.1"/>
</dbReference>
<keyword evidence="2" id="KW-1185">Reference proteome</keyword>
<dbReference type="EMBL" id="BAAATR010000101">
    <property type="protein sequence ID" value="GAA2282461.1"/>
    <property type="molecule type" value="Genomic_DNA"/>
</dbReference>
<reference evidence="2" key="1">
    <citation type="journal article" date="2019" name="Int. J. Syst. Evol. Microbiol.">
        <title>The Global Catalogue of Microorganisms (GCM) 10K type strain sequencing project: providing services to taxonomists for standard genome sequencing and annotation.</title>
        <authorList>
            <consortium name="The Broad Institute Genomics Platform"/>
            <consortium name="The Broad Institute Genome Sequencing Center for Infectious Disease"/>
            <person name="Wu L."/>
            <person name="Ma J."/>
        </authorList>
    </citation>
    <scope>NUCLEOTIDE SEQUENCE [LARGE SCALE GENOMIC DNA]</scope>
    <source>
        <strain evidence="2">JCM 7356</strain>
    </source>
</reference>
<proteinExistence type="predicted"/>
<evidence type="ECO:0000313" key="1">
    <source>
        <dbReference type="EMBL" id="GAA2282461.1"/>
    </source>
</evidence>
<sequence length="127" mass="14190">MSRRRHAETEDRQWRDLRLDNLTLTKKEGFAAFAEATAPTPPDNLTTAQLKLLSGDALADHNRRRRRWHASLRPVRTEQVDLLHEDLNDIFDACLDQGGQEAKGAAALDAFPGLGKTTAALAFARWA</sequence>
<protein>
    <submittedName>
        <fullName evidence="1">Uncharacterized protein</fullName>
    </submittedName>
</protein>
<organism evidence="1 2">
    <name type="scientific">Kitasatospora cystarginea</name>
    <dbReference type="NCBI Taxonomy" id="58350"/>
    <lineage>
        <taxon>Bacteria</taxon>
        <taxon>Bacillati</taxon>
        <taxon>Actinomycetota</taxon>
        <taxon>Actinomycetes</taxon>
        <taxon>Kitasatosporales</taxon>
        <taxon>Streptomycetaceae</taxon>
        <taxon>Kitasatospora</taxon>
    </lineage>
</organism>
<evidence type="ECO:0000313" key="2">
    <source>
        <dbReference type="Proteomes" id="UP001500305"/>
    </source>
</evidence>
<accession>A0ABP5S018</accession>
<gene>
    <name evidence="1" type="ORF">GCM10010430_80400</name>
</gene>
<name>A0ABP5S018_9ACTN</name>
<comment type="caution">
    <text evidence="1">The sequence shown here is derived from an EMBL/GenBank/DDBJ whole genome shotgun (WGS) entry which is preliminary data.</text>
</comment>
<dbReference type="Proteomes" id="UP001500305">
    <property type="component" value="Unassembled WGS sequence"/>
</dbReference>